<dbReference type="Pfam" id="PF01850">
    <property type="entry name" value="PIN"/>
    <property type="match status" value="1"/>
</dbReference>
<name>A0ABT5A245_9CYAN</name>
<evidence type="ECO:0000313" key="2">
    <source>
        <dbReference type="EMBL" id="MDB9486007.1"/>
    </source>
</evidence>
<dbReference type="CDD" id="cd09872">
    <property type="entry name" value="PIN_Sll0205-like"/>
    <property type="match status" value="1"/>
</dbReference>
<organism evidence="2 3">
    <name type="scientific">Dolichospermum circinale CS-537/01</name>
    <dbReference type="NCBI Taxonomy" id="3021739"/>
    <lineage>
        <taxon>Bacteria</taxon>
        <taxon>Bacillati</taxon>
        <taxon>Cyanobacteriota</taxon>
        <taxon>Cyanophyceae</taxon>
        <taxon>Nostocales</taxon>
        <taxon>Aphanizomenonaceae</taxon>
        <taxon>Dolichospermum</taxon>
        <taxon>Dolichospermum circinale</taxon>
    </lineage>
</organism>
<evidence type="ECO:0000259" key="1">
    <source>
        <dbReference type="Pfam" id="PF01850"/>
    </source>
</evidence>
<dbReference type="InterPro" id="IPR029060">
    <property type="entry name" value="PIN-like_dom_sf"/>
</dbReference>
<dbReference type="Gene3D" id="3.40.50.1010">
    <property type="entry name" value="5'-nuclease"/>
    <property type="match status" value="1"/>
</dbReference>
<dbReference type="EMBL" id="JAQMTU010000033">
    <property type="protein sequence ID" value="MDB9486007.1"/>
    <property type="molecule type" value="Genomic_DNA"/>
</dbReference>
<evidence type="ECO:0000313" key="3">
    <source>
        <dbReference type="Proteomes" id="UP001212123"/>
    </source>
</evidence>
<dbReference type="InterPro" id="IPR041705">
    <property type="entry name" value="PIN_Sll0205"/>
</dbReference>
<sequence length="127" mass="14713">MKLLLDTHTFIFWDSQPSKLSQRALELLTNKDNLRLLSVVSLWEIQIKQQLGKLTLNKTLEEIILIQQNNYIEILPITVAHILALDSLPLYHKDPFDRLLIAQANRENAVLISCDSIFANYSVQVEW</sequence>
<dbReference type="PANTHER" id="PTHR36173">
    <property type="entry name" value="RIBONUCLEASE VAPC16-RELATED"/>
    <property type="match status" value="1"/>
</dbReference>
<reference evidence="2 3" key="1">
    <citation type="submission" date="2023-01" db="EMBL/GenBank/DDBJ databases">
        <title>Genomes from the Australian National Cyanobacteria Reference Collection.</title>
        <authorList>
            <person name="Willis A."/>
            <person name="Lee E.M.F."/>
        </authorList>
    </citation>
    <scope>NUCLEOTIDE SEQUENCE [LARGE SCALE GENOMIC DNA]</scope>
    <source>
        <strain evidence="2 3">CS-537/01</strain>
    </source>
</reference>
<keyword evidence="3" id="KW-1185">Reference proteome</keyword>
<dbReference type="InterPro" id="IPR052919">
    <property type="entry name" value="TA_system_RNase"/>
</dbReference>
<dbReference type="SUPFAM" id="SSF88723">
    <property type="entry name" value="PIN domain-like"/>
    <property type="match status" value="1"/>
</dbReference>
<protein>
    <submittedName>
        <fullName evidence="2">Type II toxin-antitoxin system VapC family toxin</fullName>
    </submittedName>
</protein>
<feature type="domain" description="PIN" evidence="1">
    <location>
        <begin position="4"/>
        <end position="121"/>
    </location>
</feature>
<dbReference type="Proteomes" id="UP001212123">
    <property type="component" value="Unassembled WGS sequence"/>
</dbReference>
<dbReference type="RefSeq" id="WP_271798699.1">
    <property type="nucleotide sequence ID" value="NZ_JAQMTU010000033.1"/>
</dbReference>
<dbReference type="InterPro" id="IPR002716">
    <property type="entry name" value="PIN_dom"/>
</dbReference>
<proteinExistence type="predicted"/>
<accession>A0ABT5A245</accession>
<gene>
    <name evidence="2" type="ORF">PN492_05505</name>
</gene>
<dbReference type="PANTHER" id="PTHR36173:SF2">
    <property type="entry name" value="RIBONUCLEASE VAPC16"/>
    <property type="match status" value="1"/>
</dbReference>
<comment type="caution">
    <text evidence="2">The sequence shown here is derived from an EMBL/GenBank/DDBJ whole genome shotgun (WGS) entry which is preliminary data.</text>
</comment>